<keyword evidence="3" id="KW-1185">Reference proteome</keyword>
<gene>
    <name evidence="2" type="ORF">WS70_19655</name>
</gene>
<feature type="region of interest" description="Disordered" evidence="1">
    <location>
        <begin position="1"/>
        <end position="21"/>
    </location>
</feature>
<sequence>MDGGARHGASAPGGSTHRRAHVSRAFILGRDEHRGRARAPAAVLPAAGIAIRSLDARHDRPSIGGARRTSLRWINSIDVAYFERDFAA</sequence>
<dbReference type="KEGG" id="buu:WS70_19655"/>
<proteinExistence type="predicted"/>
<organism evidence="2 3">
    <name type="scientific">Burkholderia mayonis</name>
    <dbReference type="NCBI Taxonomy" id="1385591"/>
    <lineage>
        <taxon>Bacteria</taxon>
        <taxon>Pseudomonadati</taxon>
        <taxon>Pseudomonadota</taxon>
        <taxon>Betaproteobacteria</taxon>
        <taxon>Burkholderiales</taxon>
        <taxon>Burkholderiaceae</taxon>
        <taxon>Burkholderia</taxon>
        <taxon>pseudomallei group</taxon>
    </lineage>
</organism>
<evidence type="ECO:0000313" key="2">
    <source>
        <dbReference type="EMBL" id="AOJ04100.1"/>
    </source>
</evidence>
<dbReference type="Proteomes" id="UP000062519">
    <property type="component" value="Chromosome 2"/>
</dbReference>
<reference evidence="2 3" key="1">
    <citation type="submission" date="2015-12" db="EMBL/GenBank/DDBJ databases">
        <title>Diversity of Burkholderia near neighbor genomes.</title>
        <authorList>
            <person name="Sahl J."/>
            <person name="Wagner D."/>
            <person name="Keim P."/>
        </authorList>
    </citation>
    <scope>NUCLEOTIDE SEQUENCE [LARGE SCALE GENOMIC DNA]</scope>
    <source>
        <strain evidence="2 3">BDU6</strain>
    </source>
</reference>
<evidence type="ECO:0000313" key="3">
    <source>
        <dbReference type="Proteomes" id="UP000062519"/>
    </source>
</evidence>
<protein>
    <submittedName>
        <fullName evidence="2">Uncharacterized protein</fullName>
    </submittedName>
</protein>
<dbReference type="EMBL" id="CP013387">
    <property type="protein sequence ID" value="AOJ04100.1"/>
    <property type="molecule type" value="Genomic_DNA"/>
</dbReference>
<name>A0A1B4FKA1_9BURK</name>
<evidence type="ECO:0000256" key="1">
    <source>
        <dbReference type="SAM" id="MobiDB-lite"/>
    </source>
</evidence>
<dbReference type="AlphaFoldDB" id="A0A1B4FKA1"/>
<accession>A0A1B4FKA1</accession>